<organism evidence="1 2">
    <name type="scientific">Biformimicrobium ophioploci</name>
    <dbReference type="NCBI Taxonomy" id="3036711"/>
    <lineage>
        <taxon>Bacteria</taxon>
        <taxon>Pseudomonadati</taxon>
        <taxon>Pseudomonadota</taxon>
        <taxon>Gammaproteobacteria</taxon>
        <taxon>Cellvibrionales</taxon>
        <taxon>Microbulbiferaceae</taxon>
        <taxon>Biformimicrobium</taxon>
    </lineage>
</organism>
<proteinExistence type="predicted"/>
<accession>A0ABQ6M078</accession>
<protein>
    <submittedName>
        <fullName evidence="1">Uncharacterized protein</fullName>
    </submittedName>
</protein>
<reference evidence="1 2" key="1">
    <citation type="submission" date="2023-04" db="EMBL/GenBank/DDBJ databases">
        <title>Marinobulbifer ophiurae gen. nov., sp. Nov., isolate from tissue of brittle star Ophioplocus japonicus.</title>
        <authorList>
            <person name="Kawano K."/>
            <person name="Sawayama S."/>
            <person name="Nakagawa S."/>
        </authorList>
    </citation>
    <scope>NUCLEOTIDE SEQUENCE [LARGE SCALE GENOMIC DNA]</scope>
    <source>
        <strain evidence="1 2">NKW57</strain>
    </source>
</reference>
<dbReference type="SUPFAM" id="SSF48619">
    <property type="entry name" value="Phospholipase A2, PLA2"/>
    <property type="match status" value="1"/>
</dbReference>
<dbReference type="EMBL" id="BSYJ01000004">
    <property type="protein sequence ID" value="GMG87680.1"/>
    <property type="molecule type" value="Genomic_DNA"/>
</dbReference>
<dbReference type="InterPro" id="IPR036444">
    <property type="entry name" value="PLipase_A2_dom_sf"/>
</dbReference>
<gene>
    <name evidence="1" type="ORF">MNKW57_20010</name>
</gene>
<sequence>MEIKPFTSDGCSAFPDGTLEQKELWLDCCRAHDYAYWKGGTFRQRLEADEALEACVAQTGEEEIALLMLAGVRVGGTPFLPTEFRWGYGWPFLRGYKALTQEELEAIRRSEAEIRTGWMSP</sequence>
<name>A0ABQ6M078_9GAMM</name>
<dbReference type="Proteomes" id="UP001224392">
    <property type="component" value="Unassembled WGS sequence"/>
</dbReference>
<keyword evidence="2" id="KW-1185">Reference proteome</keyword>
<comment type="caution">
    <text evidence="1">The sequence shown here is derived from an EMBL/GenBank/DDBJ whole genome shotgun (WGS) entry which is preliminary data.</text>
</comment>
<evidence type="ECO:0000313" key="1">
    <source>
        <dbReference type="EMBL" id="GMG87680.1"/>
    </source>
</evidence>
<evidence type="ECO:0000313" key="2">
    <source>
        <dbReference type="Proteomes" id="UP001224392"/>
    </source>
</evidence>